<evidence type="ECO:0000256" key="2">
    <source>
        <dbReference type="ARBA" id="ARBA00022801"/>
    </source>
</evidence>
<dbReference type="InterPro" id="IPR000212">
    <property type="entry name" value="DNA_helicase_UvrD/REP"/>
</dbReference>
<dbReference type="GO" id="GO:0043138">
    <property type="term" value="F:3'-5' DNA helicase activity"/>
    <property type="evidence" value="ECO:0007669"/>
    <property type="project" value="TreeGrafter"/>
</dbReference>
<dbReference type="PROSITE" id="PS51198">
    <property type="entry name" value="UVRD_HELICASE_ATP_BIND"/>
    <property type="match status" value="1"/>
</dbReference>
<evidence type="ECO:0000256" key="7">
    <source>
        <dbReference type="SAM" id="MobiDB-lite"/>
    </source>
</evidence>
<sequence length="582" mass="63368">MSGHASPEGARAGAEAQQRAAVAVPAPAWVPACPGAGKTQVITERHLSAPVQPLRQGRALISFTRVARDQMARRCRLAGRADLVQAPHFIGTLDSFLWEFLVRPLRPAQPAPRLLESWAGVKAPVQGLDRELGLHRFPLTVDPSVKPARERVAWDDLDRDTRIALDGSECSRSTWQRKILETRNSWCKQGYYTGHETRLLALWALRDPLASGQVLPPLLSRFAEVVVDEAQDCSAADLAILKRLHEAGLPLVLVGDPDQSIYAWRGADPQALHAFTARLGPAPLRLTGNWRSSPVICRLAATLRAGNRAPDVSVQQHEAIPVLLLPTRFAATGSRHQHALTGTGIVEAFRGLAQDYGIPPDDCLVTAYRYATLPGITRERPNANAITSLAWAHTVTHTPGAPPSDLTRACAVAVRALFGYWFPDETGGPDRICATHRLPLSQVNRTAFAFLHSLPTPNKDWGSQVWQAMKVWPPLPGAAPNGTRGRLAGRPTIARPTPASGIRTNTIHQLKGDEADGVLLLLPEPGSVRRWATGDPTTDETLRVWYVAVTRARRLAALAVPEDEADSLQSLLIGRHVPIRVV</sequence>
<evidence type="ECO:0000256" key="1">
    <source>
        <dbReference type="ARBA" id="ARBA00022741"/>
    </source>
</evidence>
<keyword evidence="1 6" id="KW-0547">Nucleotide-binding</keyword>
<dbReference type="AlphaFoldDB" id="A0AAE6TM01"/>
<evidence type="ECO:0000256" key="3">
    <source>
        <dbReference type="ARBA" id="ARBA00022806"/>
    </source>
</evidence>
<dbReference type="Pfam" id="PF00580">
    <property type="entry name" value="UvrD-helicase"/>
    <property type="match status" value="1"/>
</dbReference>
<evidence type="ECO:0000313" key="9">
    <source>
        <dbReference type="EMBL" id="OSY35794.1"/>
    </source>
</evidence>
<dbReference type="InterPro" id="IPR014016">
    <property type="entry name" value="UvrD-like_ATP-bd"/>
</dbReference>
<evidence type="ECO:0000256" key="6">
    <source>
        <dbReference type="PROSITE-ProRule" id="PRU00560"/>
    </source>
</evidence>
<dbReference type="EC" id="3.6.4.12" evidence="9"/>
<evidence type="ECO:0000313" key="11">
    <source>
        <dbReference type="Proteomes" id="UP000194225"/>
    </source>
</evidence>
<dbReference type="GO" id="GO:0000725">
    <property type="term" value="P:recombinational repair"/>
    <property type="evidence" value="ECO:0007669"/>
    <property type="project" value="TreeGrafter"/>
</dbReference>
<dbReference type="InterPro" id="IPR027417">
    <property type="entry name" value="P-loop_NTPase"/>
</dbReference>
<dbReference type="RefSeq" id="WP_085928451.1">
    <property type="nucleotide sequence ID" value="NZ_BAABSS010000004.1"/>
</dbReference>
<organism evidence="10 12">
    <name type="scientific">Streptomyces platensis</name>
    <dbReference type="NCBI Taxonomy" id="58346"/>
    <lineage>
        <taxon>Bacteria</taxon>
        <taxon>Bacillati</taxon>
        <taxon>Actinomycetota</taxon>
        <taxon>Actinomycetes</taxon>
        <taxon>Kitasatosporales</taxon>
        <taxon>Streptomycetaceae</taxon>
        <taxon>Streptomyces</taxon>
    </lineage>
</organism>
<dbReference type="GO" id="GO:0016787">
    <property type="term" value="F:hydrolase activity"/>
    <property type="evidence" value="ECO:0007669"/>
    <property type="project" value="UniProtKB-UniRule"/>
</dbReference>
<feature type="binding site" evidence="6">
    <location>
        <begin position="32"/>
        <end position="39"/>
    </location>
    <ligand>
        <name>ATP</name>
        <dbReference type="ChEBI" id="CHEBI:30616"/>
    </ligand>
</feature>
<dbReference type="SUPFAM" id="SSF52540">
    <property type="entry name" value="P-loop containing nucleoside triphosphate hydrolases"/>
    <property type="match status" value="1"/>
</dbReference>
<dbReference type="KEGG" id="spla:CP981_00055"/>
<name>A0AAE6TM01_STRPT</name>
<keyword evidence="3 6" id="KW-0347">Helicase</keyword>
<dbReference type="GO" id="GO:0005524">
    <property type="term" value="F:ATP binding"/>
    <property type="evidence" value="ECO:0007669"/>
    <property type="project" value="UniProtKB-UniRule"/>
</dbReference>
<keyword evidence="2 6" id="KW-0378">Hydrolase</keyword>
<keyword evidence="5" id="KW-0238">DNA-binding</keyword>
<proteinExistence type="predicted"/>
<dbReference type="PANTHER" id="PTHR11070:SF2">
    <property type="entry name" value="ATP-DEPENDENT DNA HELICASE SRS2"/>
    <property type="match status" value="1"/>
</dbReference>
<evidence type="ECO:0000313" key="12">
    <source>
        <dbReference type="Proteomes" id="UP000325458"/>
    </source>
</evidence>
<evidence type="ECO:0000256" key="4">
    <source>
        <dbReference type="ARBA" id="ARBA00022840"/>
    </source>
</evidence>
<gene>
    <name evidence="9" type="primary">uvrD</name>
    <name evidence="9" type="ORF">BG653_07054</name>
    <name evidence="10" type="ORF">CP981_00055</name>
</gene>
<accession>A0AAE6TM01</accession>
<dbReference type="Gene3D" id="1.10.10.160">
    <property type="match status" value="1"/>
</dbReference>
<dbReference type="InterPro" id="IPR013986">
    <property type="entry name" value="DExx_box_DNA_helicase_dom_sf"/>
</dbReference>
<evidence type="ECO:0000259" key="8">
    <source>
        <dbReference type="PROSITE" id="PS51198"/>
    </source>
</evidence>
<dbReference type="Proteomes" id="UP000194225">
    <property type="component" value="Unassembled WGS sequence"/>
</dbReference>
<feature type="domain" description="UvrD-like helicase ATP-binding" evidence="8">
    <location>
        <begin position="11"/>
        <end position="293"/>
    </location>
</feature>
<reference evidence="10 12" key="2">
    <citation type="submission" date="2017-09" db="EMBL/GenBank/DDBJ databases">
        <authorList>
            <person name="Lee N."/>
            <person name="Cho B.-K."/>
        </authorList>
    </citation>
    <scope>NUCLEOTIDE SEQUENCE [LARGE SCALE GENOMIC DNA]</scope>
    <source>
        <strain evidence="10 12">ATCC 23948</strain>
    </source>
</reference>
<feature type="region of interest" description="Disordered" evidence="7">
    <location>
        <begin position="477"/>
        <end position="499"/>
    </location>
</feature>
<dbReference type="EMBL" id="CP023691">
    <property type="protein sequence ID" value="QEV50298.1"/>
    <property type="molecule type" value="Genomic_DNA"/>
</dbReference>
<dbReference type="Gene3D" id="3.40.50.300">
    <property type="entry name" value="P-loop containing nucleotide triphosphate hydrolases"/>
    <property type="match status" value="2"/>
</dbReference>
<dbReference type="Proteomes" id="UP000325458">
    <property type="component" value="Chromosome"/>
</dbReference>
<dbReference type="PANTHER" id="PTHR11070">
    <property type="entry name" value="UVRD / RECB / PCRA DNA HELICASE FAMILY MEMBER"/>
    <property type="match status" value="1"/>
</dbReference>
<evidence type="ECO:0000256" key="5">
    <source>
        <dbReference type="ARBA" id="ARBA00023125"/>
    </source>
</evidence>
<evidence type="ECO:0000313" key="10">
    <source>
        <dbReference type="EMBL" id="QEV50298.1"/>
    </source>
</evidence>
<protein>
    <submittedName>
        <fullName evidence="9">DNA helicase II</fullName>
        <ecNumber evidence="9">3.6.4.12</ecNumber>
    </submittedName>
</protein>
<keyword evidence="4 6" id="KW-0067">ATP-binding</keyword>
<reference evidence="9 11" key="1">
    <citation type="submission" date="2016-09" db="EMBL/GenBank/DDBJ databases">
        <title>Streptomyces platensis DSM40041, a candidate organism with high potential of specific P450 cytochromes.</title>
        <authorList>
            <person name="Grumaz C."/>
            <person name="Vainshtein Y."/>
            <person name="Kirstahler P."/>
            <person name="Sohn K."/>
        </authorList>
    </citation>
    <scope>NUCLEOTIDE SEQUENCE [LARGE SCALE GENOMIC DNA]</scope>
    <source>
        <strain evidence="9 11">DSM 40041</strain>
    </source>
</reference>
<dbReference type="GO" id="GO:0003677">
    <property type="term" value="F:DNA binding"/>
    <property type="evidence" value="ECO:0007669"/>
    <property type="project" value="UniProtKB-KW"/>
</dbReference>
<dbReference type="EMBL" id="MIGA01000087">
    <property type="protein sequence ID" value="OSY35794.1"/>
    <property type="molecule type" value="Genomic_DNA"/>
</dbReference>
<keyword evidence="11" id="KW-1185">Reference proteome</keyword>